<comment type="caution">
    <text evidence="1">The sequence shown here is derived from an EMBL/GenBank/DDBJ whole genome shotgun (WGS) entry which is preliminary data.</text>
</comment>
<protein>
    <recommendedName>
        <fullName evidence="3">Reverse transcriptase domain-containing protein</fullName>
    </recommendedName>
</protein>
<evidence type="ECO:0008006" key="3">
    <source>
        <dbReference type="Google" id="ProtNLM"/>
    </source>
</evidence>
<proteinExistence type="predicted"/>
<gene>
    <name evidence="1" type="ORF">PCOR1329_LOCUS79146</name>
</gene>
<reference evidence="1" key="1">
    <citation type="submission" date="2023-10" db="EMBL/GenBank/DDBJ databases">
        <authorList>
            <person name="Chen Y."/>
            <person name="Shah S."/>
            <person name="Dougan E. K."/>
            <person name="Thang M."/>
            <person name="Chan C."/>
        </authorList>
    </citation>
    <scope>NUCLEOTIDE SEQUENCE [LARGE SCALE GENOMIC DNA]</scope>
</reference>
<name>A0ABN9XRR8_9DINO</name>
<dbReference type="EMBL" id="CAUYUJ010021088">
    <property type="protein sequence ID" value="CAK0902567.1"/>
    <property type="molecule type" value="Genomic_DNA"/>
</dbReference>
<accession>A0ABN9XRR8</accession>
<evidence type="ECO:0000313" key="2">
    <source>
        <dbReference type="Proteomes" id="UP001189429"/>
    </source>
</evidence>
<organism evidence="1 2">
    <name type="scientific">Prorocentrum cordatum</name>
    <dbReference type="NCBI Taxonomy" id="2364126"/>
    <lineage>
        <taxon>Eukaryota</taxon>
        <taxon>Sar</taxon>
        <taxon>Alveolata</taxon>
        <taxon>Dinophyceae</taxon>
        <taxon>Prorocentrales</taxon>
        <taxon>Prorocentraceae</taxon>
        <taxon>Prorocentrum</taxon>
    </lineage>
</organism>
<feature type="non-terminal residue" evidence="1">
    <location>
        <position position="1"/>
    </location>
</feature>
<sequence>PDIIRAMSKKYRPASAVSLDGFHCRHFSLLSDEALMAMSLWFSVMEATGSLPVQLSWVLVALLAKPCGGFRPSGIFSSWYRVWGRCRRFEALRWELQHSRPYWAAGAHRGAGDVVWRQAFRAESGTVRGLVSASMVWDLRKYYEHIDLGFLWVKCKQHQFPLGIARLAIHAYSLREAFDSIPRGPDFDVYVDDLSLSANGKPSFDLKHLVSGARALHSVISSTLKCKLAMDKVGMVSSSKHVSAALSAELGGLVGDPACTRVTN</sequence>
<evidence type="ECO:0000313" key="1">
    <source>
        <dbReference type="EMBL" id="CAK0902567.1"/>
    </source>
</evidence>
<dbReference type="Proteomes" id="UP001189429">
    <property type="component" value="Unassembled WGS sequence"/>
</dbReference>
<keyword evidence="2" id="KW-1185">Reference proteome</keyword>